<evidence type="ECO:0000313" key="4">
    <source>
        <dbReference type="EMBL" id="RDW24941.1"/>
    </source>
</evidence>
<keyword evidence="1" id="KW-0862">Zinc</keyword>
<dbReference type="VEuPathDB" id="FungiDB:YALI0_F19822g"/>
<name>A0A1D8NPB2_YARLL</name>
<dbReference type="AlphaFoldDB" id="A0A1D8NPB2"/>
<accession>A0A1D8NPB2</accession>
<reference evidence="4 6" key="2">
    <citation type="submission" date="2018-07" db="EMBL/GenBank/DDBJ databases">
        <title>Draft Genome Assemblies for Five Robust Yarrowia lipolytica Strains Exhibiting High Lipid Production and Pentose Sugar Utilization and Sugar Alcohol Secretion from Undetoxified Lignocellulosic Biomass Hydrolysates.</title>
        <authorList>
            <consortium name="DOE Joint Genome Institute"/>
            <person name="Walker C."/>
            <person name="Ryu S."/>
            <person name="Na H."/>
            <person name="Zane M."/>
            <person name="LaButti K."/>
            <person name="Lipzen A."/>
            <person name="Haridas S."/>
            <person name="Barry K."/>
            <person name="Grigoriev I.V."/>
            <person name="Quarterman J."/>
            <person name="Slininger P."/>
            <person name="Dien B."/>
            <person name="Trinh C.T."/>
        </authorList>
    </citation>
    <scope>NUCLEOTIDE SEQUENCE [LARGE SCALE GENOMIC DNA]</scope>
    <source>
        <strain evidence="4 6">YB392</strain>
    </source>
</reference>
<dbReference type="Proteomes" id="UP000256601">
    <property type="component" value="Unassembled WGS sequence"/>
</dbReference>
<dbReference type="PROSITE" id="PS00028">
    <property type="entry name" value="ZINC_FINGER_C2H2_1"/>
    <property type="match status" value="1"/>
</dbReference>
<dbReference type="PANTHER" id="PTHR36167:SF3">
    <property type="entry name" value="C2H2 FINGER DOMAIN TRANSCRIPTION FACTOR (EUROFUNG)-RELATED"/>
    <property type="match status" value="1"/>
</dbReference>
<keyword evidence="1" id="KW-0863">Zinc-finger</keyword>
<keyword evidence="1" id="KW-0479">Metal-binding</keyword>
<evidence type="ECO:0000313" key="6">
    <source>
        <dbReference type="Proteomes" id="UP000256601"/>
    </source>
</evidence>
<dbReference type="KEGG" id="yli:2908300"/>
<dbReference type="InterPro" id="IPR039327">
    <property type="entry name" value="CON7-like"/>
</dbReference>
<evidence type="ECO:0000313" key="3">
    <source>
        <dbReference type="EMBL" id="AOW07443.1"/>
    </source>
</evidence>
<dbReference type="Proteomes" id="UP000182444">
    <property type="component" value="Chromosome 1F"/>
</dbReference>
<feature type="domain" description="C2H2-type" evidence="2">
    <location>
        <begin position="50"/>
        <end position="81"/>
    </location>
</feature>
<dbReference type="PROSITE" id="PS50157">
    <property type="entry name" value="ZINC_FINGER_C2H2_2"/>
    <property type="match status" value="1"/>
</dbReference>
<organism evidence="3 5">
    <name type="scientific">Yarrowia lipolytica</name>
    <name type="common">Candida lipolytica</name>
    <dbReference type="NCBI Taxonomy" id="4952"/>
    <lineage>
        <taxon>Eukaryota</taxon>
        <taxon>Fungi</taxon>
        <taxon>Dikarya</taxon>
        <taxon>Ascomycota</taxon>
        <taxon>Saccharomycotina</taxon>
        <taxon>Dipodascomycetes</taxon>
        <taxon>Dipodascales</taxon>
        <taxon>Dipodascales incertae sedis</taxon>
        <taxon>Yarrowia</taxon>
    </lineage>
</organism>
<gene>
    <name evidence="4" type="ORF">B0I71DRAFT_159825</name>
    <name evidence="3" type="ORF">YALI1_F26367g</name>
</gene>
<dbReference type="InterPro" id="IPR013087">
    <property type="entry name" value="Znf_C2H2_type"/>
</dbReference>
<proteinExistence type="predicted"/>
<dbReference type="VEuPathDB" id="FungiDB:YALI1_F26367g"/>
<dbReference type="GO" id="GO:0006355">
    <property type="term" value="P:regulation of DNA-templated transcription"/>
    <property type="evidence" value="ECO:0007669"/>
    <property type="project" value="InterPro"/>
</dbReference>
<dbReference type="Gene3D" id="3.30.160.60">
    <property type="entry name" value="Classic Zinc Finger"/>
    <property type="match status" value="1"/>
</dbReference>
<protein>
    <recommendedName>
        <fullName evidence="2">C2H2-type domain-containing protein</fullName>
    </recommendedName>
</protein>
<evidence type="ECO:0000256" key="1">
    <source>
        <dbReference type="PROSITE-ProRule" id="PRU00042"/>
    </source>
</evidence>
<dbReference type="EMBL" id="CP017558">
    <property type="protein sequence ID" value="AOW07443.1"/>
    <property type="molecule type" value="Genomic_DNA"/>
</dbReference>
<reference evidence="3 5" key="1">
    <citation type="journal article" date="2016" name="PLoS ONE">
        <title>Sequence Assembly of Yarrowia lipolytica Strain W29/CLIB89 Shows Transposable Element Diversity.</title>
        <authorList>
            <person name="Magnan C."/>
            <person name="Yu J."/>
            <person name="Chang I."/>
            <person name="Jahn E."/>
            <person name="Kanomata Y."/>
            <person name="Wu J."/>
            <person name="Zeller M."/>
            <person name="Oakes M."/>
            <person name="Baldi P."/>
            <person name="Sandmeyer S."/>
        </authorList>
    </citation>
    <scope>NUCLEOTIDE SEQUENCE [LARGE SCALE GENOMIC DNA]</scope>
    <source>
        <strain evidence="3">CLIB89</strain>
        <strain evidence="5">CLIB89(W29)</strain>
    </source>
</reference>
<dbReference type="EMBL" id="KZ859015">
    <property type="protein sequence ID" value="RDW24941.1"/>
    <property type="molecule type" value="Genomic_DNA"/>
</dbReference>
<evidence type="ECO:0000259" key="2">
    <source>
        <dbReference type="PROSITE" id="PS50157"/>
    </source>
</evidence>
<sequence>MYIDIYIYQWLTGKRNQTSTTMFPYHQLLPLNKNHSKRPRRKYNEIERLYVCNWHGCSKAYGTLNHLNAHVAAQGHGSKRAPSEFKELRRMWKEQKKAKLIEQQYGHVPQLQGSSAVVQGPSQTGPPAPGNGYYPYGYQNGQQTTPVTQPQSYYPQRLAPIQSHYTYDKKDGEPMVPTSASPNFANSGVGQVMATVNNTAVVSGLTTPVTPSNSTTVAATGSAQPGYNYYMDQSQSAQQNQYMKYYPKPTSSYQYGAATSQYARAGTDMGYQE</sequence>
<dbReference type="GO" id="GO:0008270">
    <property type="term" value="F:zinc ion binding"/>
    <property type="evidence" value="ECO:0007669"/>
    <property type="project" value="UniProtKB-KW"/>
</dbReference>
<dbReference type="eggNOG" id="ENOG502S48N">
    <property type="taxonomic scope" value="Eukaryota"/>
</dbReference>
<evidence type="ECO:0000313" key="5">
    <source>
        <dbReference type="Proteomes" id="UP000182444"/>
    </source>
</evidence>
<dbReference type="GeneID" id="2908300"/>
<dbReference type="PANTHER" id="PTHR36167">
    <property type="entry name" value="C2H2 FINGER DOMAIN TRANSCRIPTION FACTOR (EUROFUNG)-RELATED"/>
    <property type="match status" value="1"/>
</dbReference>